<protein>
    <submittedName>
        <fullName evidence="3">Putative oxidoreductase</fullName>
    </submittedName>
</protein>
<dbReference type="eggNOG" id="COG0673">
    <property type="taxonomic scope" value="Bacteria"/>
</dbReference>
<feature type="domain" description="GFO/IDH/MocA-like oxidoreductase" evidence="2">
    <location>
        <begin position="139"/>
        <end position="262"/>
    </location>
</feature>
<gene>
    <name evidence="3" type="ORF">RRU01S_26_00720</name>
</gene>
<dbReference type="GO" id="GO:0000166">
    <property type="term" value="F:nucleotide binding"/>
    <property type="evidence" value="ECO:0007669"/>
    <property type="project" value="InterPro"/>
</dbReference>
<dbReference type="SUPFAM" id="SSF51735">
    <property type="entry name" value="NAD(P)-binding Rossmann-fold domains"/>
    <property type="match status" value="1"/>
</dbReference>
<evidence type="ECO:0000259" key="1">
    <source>
        <dbReference type="Pfam" id="PF01408"/>
    </source>
</evidence>
<accession>A0A081D0U9</accession>
<organism evidence="3 4">
    <name type="scientific">Agrobacterium rubi TR3 = NBRC 13261</name>
    <dbReference type="NCBI Taxonomy" id="1368415"/>
    <lineage>
        <taxon>Bacteria</taxon>
        <taxon>Pseudomonadati</taxon>
        <taxon>Pseudomonadota</taxon>
        <taxon>Alphaproteobacteria</taxon>
        <taxon>Hyphomicrobiales</taxon>
        <taxon>Rhizobiaceae</taxon>
        <taxon>Rhizobium/Agrobacterium group</taxon>
        <taxon>Agrobacterium</taxon>
    </lineage>
</organism>
<reference evidence="3 4" key="1">
    <citation type="submission" date="2014-08" db="EMBL/GenBank/DDBJ databases">
        <title>Whole genome shotgun sequence of Rhizobium rubi NBRC 13261.</title>
        <authorList>
            <person name="Katano-Makiyama Y."/>
            <person name="Hosoyama A."/>
            <person name="Hashimoto M."/>
            <person name="Hosoyama Y."/>
            <person name="Noguchi M."/>
            <person name="Tsuchikane K."/>
            <person name="Uohara A."/>
            <person name="Ohji S."/>
            <person name="Ichikawa N."/>
            <person name="Kimura A."/>
            <person name="Yamazoe A."/>
            <person name="Fujita N."/>
        </authorList>
    </citation>
    <scope>NUCLEOTIDE SEQUENCE [LARGE SCALE GENOMIC DNA]</scope>
    <source>
        <strain evidence="3 4">NBRC 13261</strain>
    </source>
</reference>
<dbReference type="Gene3D" id="3.30.360.10">
    <property type="entry name" value="Dihydrodipicolinate Reductase, domain 2"/>
    <property type="match status" value="1"/>
</dbReference>
<evidence type="ECO:0000259" key="2">
    <source>
        <dbReference type="Pfam" id="PF22725"/>
    </source>
</evidence>
<comment type="caution">
    <text evidence="3">The sequence shown here is derived from an EMBL/GenBank/DDBJ whole genome shotgun (WGS) entry which is preliminary data.</text>
</comment>
<feature type="domain" description="Gfo/Idh/MocA-like oxidoreductase N-terminal" evidence="1">
    <location>
        <begin position="9"/>
        <end position="128"/>
    </location>
</feature>
<dbReference type="Pfam" id="PF22725">
    <property type="entry name" value="GFO_IDH_MocA_C3"/>
    <property type="match status" value="1"/>
</dbReference>
<dbReference type="PANTHER" id="PTHR43249:SF1">
    <property type="entry name" value="D-GLUCOSIDE 3-DEHYDROGENASE"/>
    <property type="match status" value="1"/>
</dbReference>
<dbReference type="Gene3D" id="3.40.50.720">
    <property type="entry name" value="NAD(P)-binding Rossmann-like Domain"/>
    <property type="match status" value="1"/>
</dbReference>
<dbReference type="SUPFAM" id="SSF55347">
    <property type="entry name" value="Glyceraldehyde-3-phosphate dehydrogenase-like, C-terminal domain"/>
    <property type="match status" value="1"/>
</dbReference>
<dbReference type="PANTHER" id="PTHR43249">
    <property type="entry name" value="UDP-N-ACETYL-2-AMINO-2-DEOXY-D-GLUCURONATE OXIDASE"/>
    <property type="match status" value="1"/>
</dbReference>
<name>A0A081D0U9_9HYPH</name>
<dbReference type="RefSeq" id="WP_045231976.1">
    <property type="nucleotide sequence ID" value="NZ_BBJU01000026.1"/>
</dbReference>
<evidence type="ECO:0000313" key="3">
    <source>
        <dbReference type="EMBL" id="GAK72545.1"/>
    </source>
</evidence>
<dbReference type="Proteomes" id="UP000028701">
    <property type="component" value="Unassembled WGS sequence"/>
</dbReference>
<dbReference type="EMBL" id="BBJU01000026">
    <property type="protein sequence ID" value="GAK72545.1"/>
    <property type="molecule type" value="Genomic_DNA"/>
</dbReference>
<dbReference type="Pfam" id="PF01408">
    <property type="entry name" value="GFO_IDH_MocA"/>
    <property type="match status" value="1"/>
</dbReference>
<sequence>MHKIKTGIIVGAGMVAKTHMLACVASPEKIRLKGFVDSGSGRAVPLAREASERSGHDVIVYPSVEDAARDQEVDFAIIATPPNVRATIIEPLVEAGKHILLEKPVARDTAEAQAVVDMCRRAGVTLGIIFQHRMRDASRKAQELVTSGRLGTLGLCEISVPWWRPQSYYDEPGRGTLARDGGGVLISQAIHTIDLALSLSGPVSSVQAMAATTRFHAMETEDYVSAGLRFQSGAVGSLVASTASFPGTAESISLHFDHGSLRLASGLLHVNWRDGREESFGGAASGTGGGADPMAFTHAWHQGVFEDFVDAIASGREPEVTGEAALLSHRLIDAIIQSAETRKEVELTHA</sequence>
<dbReference type="InterPro" id="IPR036291">
    <property type="entry name" value="NAD(P)-bd_dom_sf"/>
</dbReference>
<proteinExistence type="predicted"/>
<dbReference type="InterPro" id="IPR055170">
    <property type="entry name" value="GFO_IDH_MocA-like_dom"/>
</dbReference>
<dbReference type="InterPro" id="IPR052515">
    <property type="entry name" value="Gfo/Idh/MocA_Oxidoreductase"/>
</dbReference>
<dbReference type="AlphaFoldDB" id="A0A081D0U9"/>
<dbReference type="InterPro" id="IPR000683">
    <property type="entry name" value="Gfo/Idh/MocA-like_OxRdtase_N"/>
</dbReference>
<evidence type="ECO:0000313" key="4">
    <source>
        <dbReference type="Proteomes" id="UP000028701"/>
    </source>
</evidence>